<organism evidence="2 3">
    <name type="scientific">Fusarium austroamericanum</name>
    <dbReference type="NCBI Taxonomy" id="282268"/>
    <lineage>
        <taxon>Eukaryota</taxon>
        <taxon>Fungi</taxon>
        <taxon>Dikarya</taxon>
        <taxon>Ascomycota</taxon>
        <taxon>Pezizomycotina</taxon>
        <taxon>Sordariomycetes</taxon>
        <taxon>Hypocreomycetidae</taxon>
        <taxon>Hypocreales</taxon>
        <taxon>Nectriaceae</taxon>
        <taxon>Fusarium</taxon>
    </lineage>
</organism>
<dbReference type="Proteomes" id="UP000537989">
    <property type="component" value="Unassembled WGS sequence"/>
</dbReference>
<dbReference type="InterPro" id="IPR034660">
    <property type="entry name" value="DinB/YfiT-like"/>
</dbReference>
<evidence type="ECO:0000313" key="3">
    <source>
        <dbReference type="Proteomes" id="UP000537989"/>
    </source>
</evidence>
<proteinExistence type="predicted"/>
<dbReference type="InterPro" id="IPR018531">
    <property type="entry name" value="DUF1993"/>
</dbReference>
<accession>A0AAN6BV22</accession>
<dbReference type="AlphaFoldDB" id="A0AAN6BV22"/>
<gene>
    <name evidence="2" type="ORF">FAUST_11165</name>
</gene>
<feature type="domain" description="Glyoxalase-like" evidence="1">
    <location>
        <begin position="6"/>
        <end position="195"/>
    </location>
</feature>
<dbReference type="InterPro" id="IPR029068">
    <property type="entry name" value="Glyas_Bleomycin-R_OHBP_Dase"/>
</dbReference>
<dbReference type="InterPro" id="IPR025870">
    <property type="entry name" value="Glyoxalase-like_dom"/>
</dbReference>
<evidence type="ECO:0000259" key="1">
    <source>
        <dbReference type="Pfam" id="PF13468"/>
    </source>
</evidence>
<evidence type="ECO:0000313" key="2">
    <source>
        <dbReference type="EMBL" id="KAF5228329.1"/>
    </source>
</evidence>
<reference evidence="2 3" key="1">
    <citation type="submission" date="2020-02" db="EMBL/GenBank/DDBJ databases">
        <title>Identification and distribution of gene clusters putatively required for synthesis of sphingolipid metabolism inhibitors in phylogenetically diverse species of the filamentous fungus Fusarium.</title>
        <authorList>
            <person name="Kim H.-S."/>
            <person name="Busman M."/>
            <person name="Brown D.W."/>
            <person name="Divon H."/>
            <person name="Uhlig S."/>
            <person name="Proctor R.H."/>
        </authorList>
    </citation>
    <scope>NUCLEOTIDE SEQUENCE [LARGE SCALE GENOMIC DNA]</scope>
    <source>
        <strain evidence="2 3">NRRL 2903</strain>
    </source>
</reference>
<dbReference type="SUPFAM" id="SSF109854">
    <property type="entry name" value="DinB/YfiT-like putative metalloenzymes"/>
    <property type="match status" value="1"/>
</dbReference>
<keyword evidence="3" id="KW-1185">Reference proteome</keyword>
<dbReference type="Gene3D" id="3.10.180.10">
    <property type="entry name" value="2,3-Dihydroxybiphenyl 1,2-Dioxygenase, domain 1"/>
    <property type="match status" value="1"/>
</dbReference>
<dbReference type="PANTHER" id="PTHR40265">
    <property type="entry name" value="BLL2707 PROTEIN"/>
    <property type="match status" value="1"/>
</dbReference>
<sequence length="396" mass="43876">MSLPILDHFAILVSYRTLQTVTDTLKDSLLVIDGGAHADGLTVNKLIHLADGTYLEFIAFVEDVDPEKRRAHRWGNLEEGKIADWAHTLNSEADYAALQKRVADAGNGVTYGDLTSLQRHRPDGVLMKCLVSVALDPEGGRIFPGTIPFWCVDETERHLRSPFKADGGDGLHEYTKHPSHAQGVSKVTVLLPEKDIATYKPVYDAIHNQKAAEGKEHSWPYDLPAGPNAGSNKVVLSTLEGGNGKAEIKLALLGTKDSPRSIELLPGLTVDFEHAALPYQVQSCSNTAKFLASRFGAPNIPTFEDNEETFEHLQDRIAKTIEVLENVDPDVINGKEDVEIIMETKFGNYRFTGQRYISEYAIPNFHFHLTSAYCIMRTQGVPLGAFDYLKDVFEKV</sequence>
<dbReference type="PANTHER" id="PTHR40265:SF1">
    <property type="entry name" value="GLYOXALASE-LIKE DOMAIN-CONTAINING PROTEIN"/>
    <property type="match status" value="1"/>
</dbReference>
<name>A0AAN6BV22_FUSAU</name>
<comment type="caution">
    <text evidence="2">The sequence shown here is derived from an EMBL/GenBank/DDBJ whole genome shotgun (WGS) entry which is preliminary data.</text>
</comment>
<protein>
    <recommendedName>
        <fullName evidence="1">Glyoxalase-like domain-containing protein</fullName>
    </recommendedName>
</protein>
<dbReference type="Pfam" id="PF13468">
    <property type="entry name" value="Glyoxalase_3"/>
    <property type="match status" value="1"/>
</dbReference>
<dbReference type="Pfam" id="PF09351">
    <property type="entry name" value="DUF1993"/>
    <property type="match status" value="1"/>
</dbReference>
<dbReference type="EMBL" id="JAAMOD010000483">
    <property type="protein sequence ID" value="KAF5228329.1"/>
    <property type="molecule type" value="Genomic_DNA"/>
</dbReference>
<dbReference type="Gene3D" id="1.20.120.450">
    <property type="entry name" value="dinb family like domain"/>
    <property type="match status" value="1"/>
</dbReference>